<feature type="domain" description="PABC" evidence="12">
    <location>
        <begin position="297"/>
        <end position="377"/>
    </location>
</feature>
<dbReference type="InterPro" id="IPR000504">
    <property type="entry name" value="RRM_dom"/>
</dbReference>
<dbReference type="SUPFAM" id="SSF63570">
    <property type="entry name" value="PABC (PABP) domain"/>
    <property type="match status" value="1"/>
</dbReference>
<evidence type="ECO:0000256" key="1">
    <source>
        <dbReference type="ARBA" id="ARBA00004123"/>
    </source>
</evidence>
<evidence type="ECO:0000256" key="2">
    <source>
        <dbReference type="ARBA" id="ARBA00004496"/>
    </source>
</evidence>
<evidence type="ECO:0000259" key="12">
    <source>
        <dbReference type="PROSITE" id="PS51309"/>
    </source>
</evidence>
<keyword evidence="6 9" id="KW-0694">RNA-binding</keyword>
<evidence type="ECO:0000259" key="11">
    <source>
        <dbReference type="PROSITE" id="PS50102"/>
    </source>
</evidence>
<keyword evidence="10" id="KW-0812">Transmembrane</keyword>
<dbReference type="Gene3D" id="3.30.70.330">
    <property type="match status" value="2"/>
</dbReference>
<comment type="similarity">
    <text evidence="3">Belongs to the polyadenylate-binding protein type-1 family.</text>
</comment>
<dbReference type="FunFam" id="3.30.70.330:FF:000651">
    <property type="entry name" value="Poly(A) binding protein cytoplasmic 1 like"/>
    <property type="match status" value="1"/>
</dbReference>
<dbReference type="PROSITE" id="PS50102">
    <property type="entry name" value="RRM"/>
    <property type="match status" value="2"/>
</dbReference>
<feature type="transmembrane region" description="Helical" evidence="10">
    <location>
        <begin position="28"/>
        <end position="48"/>
    </location>
</feature>
<dbReference type="SMART" id="SM00517">
    <property type="entry name" value="PolyA"/>
    <property type="match status" value="1"/>
</dbReference>
<reference evidence="13" key="1">
    <citation type="journal article" date="2014" name="Science">
        <title>Structural and functional partitioning of bread wheat chromosome 3B.</title>
        <authorList>
            <person name="Choulet F."/>
            <person name="Alberti A."/>
            <person name="Theil S."/>
            <person name="Glover N."/>
            <person name="Barbe V."/>
            <person name="Daron J."/>
            <person name="Pingault L."/>
            <person name="Sourdille P."/>
            <person name="Couloux A."/>
            <person name="Paux E."/>
            <person name="Leroy P."/>
            <person name="Mangenot S."/>
            <person name="Guilhot N."/>
            <person name="Le Gouis J."/>
            <person name="Balfourier F."/>
            <person name="Alaux M."/>
            <person name="Jamilloux V."/>
            <person name="Poulain J."/>
            <person name="Durand C."/>
            <person name="Bellec A."/>
            <person name="Gaspin C."/>
            <person name="Safar J."/>
            <person name="Dolezel J."/>
            <person name="Rogers J."/>
            <person name="Vandepoele K."/>
            <person name="Aury J.M."/>
            <person name="Mayer K."/>
            <person name="Berges H."/>
            <person name="Quesneville H."/>
            <person name="Wincker P."/>
            <person name="Feuillet C."/>
        </authorList>
    </citation>
    <scope>NUCLEOTIDE SEQUENCE</scope>
</reference>
<evidence type="ECO:0000256" key="7">
    <source>
        <dbReference type="ARBA" id="ARBA00023242"/>
    </source>
</evidence>
<protein>
    <recommendedName>
        <fullName evidence="14">Polyadenylate-binding protein</fullName>
    </recommendedName>
</protein>
<evidence type="ECO:0008006" key="14">
    <source>
        <dbReference type="Google" id="ProtNLM"/>
    </source>
</evidence>
<proteinExistence type="inferred from homology"/>
<keyword evidence="4" id="KW-0963">Cytoplasm</keyword>
<evidence type="ECO:0000256" key="4">
    <source>
        <dbReference type="ARBA" id="ARBA00022490"/>
    </source>
</evidence>
<gene>
    <name evidence="13" type="ORF">TRAES_3BF049300020CFD_c1</name>
</gene>
<dbReference type="Gene3D" id="1.10.1900.10">
    <property type="entry name" value="c-terminal domain of poly(a) binding protein"/>
    <property type="match status" value="1"/>
</dbReference>
<dbReference type="InterPro" id="IPR036053">
    <property type="entry name" value="PABP-dom"/>
</dbReference>
<dbReference type="GO" id="GO:0005634">
    <property type="term" value="C:nucleus"/>
    <property type="evidence" value="ECO:0007669"/>
    <property type="project" value="UniProtKB-SubCell"/>
</dbReference>
<dbReference type="GO" id="GO:0005737">
    <property type="term" value="C:cytoplasm"/>
    <property type="evidence" value="ECO:0007669"/>
    <property type="project" value="UniProtKB-SubCell"/>
</dbReference>
<keyword evidence="5" id="KW-0677">Repeat</keyword>
<evidence type="ECO:0000256" key="9">
    <source>
        <dbReference type="PROSITE-ProRule" id="PRU00176"/>
    </source>
</evidence>
<evidence type="ECO:0000256" key="10">
    <source>
        <dbReference type="SAM" id="Phobius"/>
    </source>
</evidence>
<evidence type="ECO:0000256" key="3">
    <source>
        <dbReference type="ARBA" id="ARBA00008557"/>
    </source>
</evidence>
<feature type="domain" description="RRM" evidence="11">
    <location>
        <begin position="168"/>
        <end position="249"/>
    </location>
</feature>
<name>A0A077S2E8_WHEAT</name>
<dbReference type="Pfam" id="PF00076">
    <property type="entry name" value="RRM_1"/>
    <property type="match status" value="2"/>
</dbReference>
<dbReference type="PROSITE" id="PS51309">
    <property type="entry name" value="PABC"/>
    <property type="match status" value="1"/>
</dbReference>
<evidence type="ECO:0000313" key="13">
    <source>
        <dbReference type="EMBL" id="CDM85280.1"/>
    </source>
</evidence>
<keyword evidence="10" id="KW-1133">Transmembrane helix</keyword>
<dbReference type="PANTHER" id="PTHR24012">
    <property type="entry name" value="RNA BINDING PROTEIN"/>
    <property type="match status" value="1"/>
</dbReference>
<comment type="subcellular location">
    <subcellularLocation>
        <location evidence="2">Cytoplasm</location>
    </subcellularLocation>
    <subcellularLocation>
        <location evidence="1">Nucleus</location>
    </subcellularLocation>
</comment>
<dbReference type="Pfam" id="PF00658">
    <property type="entry name" value="MLLE"/>
    <property type="match status" value="1"/>
</dbReference>
<accession>A0A077S2E8</accession>
<dbReference type="SUPFAM" id="SSF54928">
    <property type="entry name" value="RNA-binding domain, RBD"/>
    <property type="match status" value="1"/>
</dbReference>
<comment type="function">
    <text evidence="8">Binds the poly(A) tail of mRNA. Appears to be an important mediator of the multiple roles of the poly(A) tail in mRNA biogenesis, stability and translation.</text>
</comment>
<dbReference type="ExpressionAtlas" id="A0A077S2E8">
    <property type="expression patterns" value="baseline"/>
</dbReference>
<organism evidence="13">
    <name type="scientific">Triticum aestivum</name>
    <name type="common">Wheat</name>
    <dbReference type="NCBI Taxonomy" id="4565"/>
    <lineage>
        <taxon>Eukaryota</taxon>
        <taxon>Viridiplantae</taxon>
        <taxon>Streptophyta</taxon>
        <taxon>Embryophyta</taxon>
        <taxon>Tracheophyta</taxon>
        <taxon>Spermatophyta</taxon>
        <taxon>Magnoliopsida</taxon>
        <taxon>Liliopsida</taxon>
        <taxon>Poales</taxon>
        <taxon>Poaceae</taxon>
        <taxon>BOP clade</taxon>
        <taxon>Pooideae</taxon>
        <taxon>Triticodae</taxon>
        <taxon>Triticeae</taxon>
        <taxon>Triticinae</taxon>
        <taxon>Triticum</taxon>
    </lineage>
</organism>
<feature type="domain" description="RRM" evidence="11">
    <location>
        <begin position="78"/>
        <end position="155"/>
    </location>
</feature>
<sequence length="401" mass="45017">MRTKMLEGDVQAITRCSWNSLELENITILYPILINFLQCFLFLATTALEQMNHSLVLDKPIRVLWSNQDPDARRSGIGNVFVKNFGEHVDNVTLQELFSKFGELLSCKVVRNEDGTSRGYGFVQFAAQEPADIAIETLNNSYFEGRELLVAHFIKKSERSANNDDKYTNLYMKNIDDDMTKELIKLKFSHHGQVTSVKIMKRDDGTSKGFGFLSFKNPESAKKAKEAMNGMALGVMFYGKPLYVAIAQRKEDRKARLEQPFAELAMMEGTASPVIPTGYPHVYFAHPSTHFPHGLSRNNRGRMTGNMMTFPHAVNYVSHAQTAKDFMSMSRQPDLASKITGMLLELDNSYLLSMLNSQDTLSTKVNECVQALQGQQAAKNKTADLESLHPSFLNSTGVNAN</sequence>
<dbReference type="GO" id="GO:0003723">
    <property type="term" value="F:RNA binding"/>
    <property type="evidence" value="ECO:0007669"/>
    <property type="project" value="UniProtKB-UniRule"/>
</dbReference>
<dbReference type="SMART" id="SM00360">
    <property type="entry name" value="RRM"/>
    <property type="match status" value="2"/>
</dbReference>
<evidence type="ECO:0000256" key="5">
    <source>
        <dbReference type="ARBA" id="ARBA00022737"/>
    </source>
</evidence>
<evidence type="ECO:0000256" key="6">
    <source>
        <dbReference type="ARBA" id="ARBA00022884"/>
    </source>
</evidence>
<dbReference type="AlphaFoldDB" id="A0A077S2E8"/>
<dbReference type="HOGENOM" id="CLU_687759_0_0_1"/>
<dbReference type="InterPro" id="IPR035979">
    <property type="entry name" value="RBD_domain_sf"/>
</dbReference>
<dbReference type="EMBL" id="HG670306">
    <property type="protein sequence ID" value="CDM85280.1"/>
    <property type="molecule type" value="Genomic_DNA"/>
</dbReference>
<dbReference type="InterPro" id="IPR012677">
    <property type="entry name" value="Nucleotide-bd_a/b_plait_sf"/>
</dbReference>
<evidence type="ECO:0000256" key="8">
    <source>
        <dbReference type="ARBA" id="ARBA00054110"/>
    </source>
</evidence>
<keyword evidence="10" id="KW-0472">Membrane</keyword>
<dbReference type="InterPro" id="IPR002004">
    <property type="entry name" value="PABP_HYD_C"/>
</dbReference>
<keyword evidence="7" id="KW-0539">Nucleus</keyword>